<evidence type="ECO:0000313" key="3">
    <source>
        <dbReference type="Proteomes" id="UP000223363"/>
    </source>
</evidence>
<dbReference type="EMBL" id="MF285618">
    <property type="protein sequence ID" value="ATA65657.1"/>
    <property type="molecule type" value="Genomic_DNA"/>
</dbReference>
<feature type="compositionally biased region" description="Polar residues" evidence="1">
    <location>
        <begin position="274"/>
        <end position="290"/>
    </location>
</feature>
<evidence type="ECO:0000313" key="2">
    <source>
        <dbReference type="EMBL" id="ATA65657.1"/>
    </source>
</evidence>
<feature type="region of interest" description="Disordered" evidence="1">
    <location>
        <begin position="259"/>
        <end position="296"/>
    </location>
</feature>
<dbReference type="Proteomes" id="UP000223363">
    <property type="component" value="Segment"/>
</dbReference>
<proteinExistence type="predicted"/>
<reference evidence="3" key="1">
    <citation type="submission" date="2017-06" db="EMBL/GenBank/DDBJ databases">
        <authorList>
            <person name="Zhao X."/>
        </authorList>
    </citation>
    <scope>NUCLEOTIDE SEQUENCE [LARGE SCALE GENOMIC DNA]</scope>
</reference>
<organism evidence="2 3">
    <name type="scientific">Serratia phage vB_SmaM_ 2050HW</name>
    <dbReference type="NCBI Taxonomy" id="2024252"/>
    <lineage>
        <taxon>Viruses</taxon>
        <taxon>Duplodnaviria</taxon>
        <taxon>Heunggongvirae</taxon>
        <taxon>Uroviricota</taxon>
        <taxon>Caudoviricetes</taxon>
        <taxon>Chimalliviridae</taxon>
        <taxon>Moabitevirus</taxon>
        <taxon>Moabitevirus mv2050HW</taxon>
    </lineage>
</organism>
<protein>
    <submittedName>
        <fullName evidence="2">Uncharacterized protein</fullName>
    </submittedName>
</protein>
<name>A0A289YVZ0_9CAUD</name>
<sequence>MEIYFDPEIDEKQKLVLMGHPGEEPLVWDMRYYKKVNAEMFRDINDFWRWRPEEEQAAIFQAFRNIRDVLGVVFDPNVLFSIINKEVIKIAKYHPIDLVDHWVRTRSQIRFPDNLKDEMDDRDRPEQTYLRDDYRQLTSLSVILKFMLPIWSEYTMLKLGLRENQQEVVSMALLQRSGIEESAPFQRFRVFVDYIASDNDPGMRNILEGIGTLDMPEWIFSLMMVERLAAAVVSHNDDANKEQTVNLISTLWAQTRAKLSPDQNRKKGDVRPKTFTSANGSEEDNSSTAESYKPKERISDGTRIEFDYSAADAALMGRRLMNDIDLDLLKRLVRRNSLRKYFNPTEEQVKLTALTLAKINPTRAMPHTDRTGAINMLSVAQTYLHQKGFSTLADLLGASRGEPCNTISGSEQIKDHHKTILATIYPYRRQVKAGTGSKTVLKDPGTIAIETLTSKFAGYYWYRDTDDVIAESSKMVIREGGMVIPSDIRLILADFIIALNGPTGL</sequence>
<keyword evidence="3" id="KW-1185">Reference proteome</keyword>
<accession>A0A289YVZ0</accession>
<gene>
    <name evidence="2" type="ORF">2050HW_00322</name>
</gene>
<evidence type="ECO:0000256" key="1">
    <source>
        <dbReference type="SAM" id="MobiDB-lite"/>
    </source>
</evidence>
<feature type="compositionally biased region" description="Basic and acidic residues" evidence="1">
    <location>
        <begin position="263"/>
        <end position="272"/>
    </location>
</feature>